<gene>
    <name evidence="2" type="ORF">XYCOK13_08560</name>
</gene>
<feature type="chain" id="PRO_5035159558" evidence="1">
    <location>
        <begin position="27"/>
        <end position="224"/>
    </location>
</feature>
<organism evidence="2 3">
    <name type="scientific">Xylanibacillus composti</name>
    <dbReference type="NCBI Taxonomy" id="1572762"/>
    <lineage>
        <taxon>Bacteria</taxon>
        <taxon>Bacillati</taxon>
        <taxon>Bacillota</taxon>
        <taxon>Bacilli</taxon>
        <taxon>Bacillales</taxon>
        <taxon>Paenibacillaceae</taxon>
        <taxon>Xylanibacillus</taxon>
    </lineage>
</organism>
<feature type="signal peptide" evidence="1">
    <location>
        <begin position="1"/>
        <end position="26"/>
    </location>
</feature>
<protein>
    <submittedName>
        <fullName evidence="2">Uncharacterized protein</fullName>
    </submittedName>
</protein>
<keyword evidence="3" id="KW-1185">Reference proteome</keyword>
<evidence type="ECO:0000313" key="3">
    <source>
        <dbReference type="Proteomes" id="UP000677918"/>
    </source>
</evidence>
<accession>A0A8J4M1N4</accession>
<dbReference type="EMBL" id="BOVK01000012">
    <property type="protein sequence ID" value="GIQ68032.1"/>
    <property type="molecule type" value="Genomic_DNA"/>
</dbReference>
<proteinExistence type="predicted"/>
<evidence type="ECO:0000313" key="2">
    <source>
        <dbReference type="EMBL" id="GIQ68032.1"/>
    </source>
</evidence>
<comment type="caution">
    <text evidence="2">The sequence shown here is derived from an EMBL/GenBank/DDBJ whole genome shotgun (WGS) entry which is preliminary data.</text>
</comment>
<sequence>MVARKSFLSVVLVLALFLHQISMVSAANVNDDFKFDVVNETVQVIENGEDVLTIKTQYYGDGIEVEELIRYMEQQGRTYTRVQDEGGSSAFSAMASCNNFSADFNSIHRNEVMITTIGSGTMCVSPLSFSVTAESGSVIGPMPGVSGITDAKVKNRLRVNVIGIVYGGSLFTATYDYSGPLVETISVTEFDESGTANVWASSQELGADYEYKRNGVSYSGTHWQ</sequence>
<dbReference type="AlphaFoldDB" id="A0A8J4M1N4"/>
<reference evidence="2" key="1">
    <citation type="submission" date="2021-04" db="EMBL/GenBank/DDBJ databases">
        <title>Draft genome sequence of Xylanibacillus composti strain K13.</title>
        <authorList>
            <person name="Uke A."/>
            <person name="Chhe C."/>
            <person name="Baramee S."/>
            <person name="Kosugi A."/>
        </authorList>
    </citation>
    <scope>NUCLEOTIDE SEQUENCE</scope>
    <source>
        <strain evidence="2">K13</strain>
    </source>
</reference>
<evidence type="ECO:0000256" key="1">
    <source>
        <dbReference type="SAM" id="SignalP"/>
    </source>
</evidence>
<keyword evidence="1" id="KW-0732">Signal</keyword>
<name>A0A8J4M1N4_9BACL</name>
<dbReference type="Proteomes" id="UP000677918">
    <property type="component" value="Unassembled WGS sequence"/>
</dbReference>
<dbReference type="RefSeq" id="WP_213410656.1">
    <property type="nucleotide sequence ID" value="NZ_BOVK01000012.1"/>
</dbReference>